<dbReference type="GO" id="GO:0005634">
    <property type="term" value="C:nucleus"/>
    <property type="evidence" value="ECO:0007669"/>
    <property type="project" value="UniProtKB-SubCell"/>
</dbReference>
<dbReference type="GO" id="GO:0003677">
    <property type="term" value="F:DNA binding"/>
    <property type="evidence" value="ECO:0007669"/>
    <property type="project" value="UniProtKB-KW"/>
</dbReference>
<dbReference type="PANTHER" id="PTHR19303">
    <property type="entry name" value="TRANSPOSON"/>
    <property type="match status" value="1"/>
</dbReference>
<dbReference type="InterPro" id="IPR009057">
    <property type="entry name" value="Homeodomain-like_sf"/>
</dbReference>
<dbReference type="PROSITE" id="PS51253">
    <property type="entry name" value="HTH_CENPB"/>
    <property type="match status" value="1"/>
</dbReference>
<keyword evidence="3" id="KW-0539">Nucleus</keyword>
<sequence>MTKFTEEDMSAALQMVSEGVSINKAAASCGINRSTLQDRIKGATTPRQAHEPEQKLSAVQERRLRDWIMVQADLGCPVSHQQVRHFANQIAIRNGFPEGVGKRWLQSFMDRNKEVKTLPGKSMDSDRYNGASTELIKAFFMLLSMPAVRIVKQKNRYNVDEVGMMEGIGLNGLFLGCKDKKSVLIRQPGSRSWITILECISATGKVLRPLVIFKGKTVQQQHFPEKLDFLEGWEFTCSEKGWTNNHIALIWLKTVFIPSTKPENPKEPRLLILDGHGSHMTEDFLFECYNNNIFVLFLPAHASHVLQPLDVTVFGPLKRAYRKFLSDLASVADSSHIGKITFLYTYDKARKEAITKLNALAGWKATGLWPVNLAKVLMNPMVTQPPETPAPVITAISPAKEKNSRLLMTPRSSVQLRRALQAVPGVVSEDPAVRLLFRKIGSQLDSHNFEIERQSREIRIMQLEKEEYLPKKRKKVTYNGNAEFAKVPAILKARDQMRKVLQPERTSYRVKKLKLEDLCTQFHLNIH</sequence>
<dbReference type="AlphaFoldDB" id="A0A2K0VTR7"/>
<dbReference type="InterPro" id="IPR007889">
    <property type="entry name" value="HTH_Psq"/>
</dbReference>
<gene>
    <name evidence="5" type="ORF">FNYG_13248</name>
</gene>
<name>A0A2K0VTR7_GIBNY</name>
<protein>
    <recommendedName>
        <fullName evidence="4">HTH CENPB-type domain-containing protein</fullName>
    </recommendedName>
</protein>
<keyword evidence="6" id="KW-1185">Reference proteome</keyword>
<organism evidence="5 6">
    <name type="scientific">Gibberella nygamai</name>
    <name type="common">Bean root rot disease fungus</name>
    <name type="synonym">Fusarium nygamai</name>
    <dbReference type="NCBI Taxonomy" id="42673"/>
    <lineage>
        <taxon>Eukaryota</taxon>
        <taxon>Fungi</taxon>
        <taxon>Dikarya</taxon>
        <taxon>Ascomycota</taxon>
        <taxon>Pezizomycotina</taxon>
        <taxon>Sordariomycetes</taxon>
        <taxon>Hypocreomycetidae</taxon>
        <taxon>Hypocreales</taxon>
        <taxon>Nectriaceae</taxon>
        <taxon>Fusarium</taxon>
        <taxon>Fusarium fujikuroi species complex</taxon>
    </lineage>
</organism>
<dbReference type="InterPro" id="IPR050863">
    <property type="entry name" value="CenT-Element_Derived"/>
</dbReference>
<dbReference type="SUPFAM" id="SSF46689">
    <property type="entry name" value="Homeodomain-like"/>
    <property type="match status" value="1"/>
</dbReference>
<dbReference type="EMBL" id="MTQA01000273">
    <property type="protein sequence ID" value="PNP73421.1"/>
    <property type="molecule type" value="Genomic_DNA"/>
</dbReference>
<evidence type="ECO:0000256" key="3">
    <source>
        <dbReference type="ARBA" id="ARBA00023242"/>
    </source>
</evidence>
<dbReference type="InterPro" id="IPR004875">
    <property type="entry name" value="DDE_SF_endonuclease_dom"/>
</dbReference>
<feature type="domain" description="HTH CENPB-type" evidence="4">
    <location>
        <begin position="48"/>
        <end position="118"/>
    </location>
</feature>
<dbReference type="SMART" id="SM00674">
    <property type="entry name" value="CENPB"/>
    <property type="match status" value="1"/>
</dbReference>
<dbReference type="OrthoDB" id="5396311at2759"/>
<evidence type="ECO:0000256" key="2">
    <source>
        <dbReference type="ARBA" id="ARBA00023125"/>
    </source>
</evidence>
<evidence type="ECO:0000313" key="6">
    <source>
        <dbReference type="Proteomes" id="UP000236664"/>
    </source>
</evidence>
<dbReference type="PANTHER" id="PTHR19303:SF74">
    <property type="entry name" value="POGO TRANSPOSABLE ELEMENT WITH KRAB DOMAIN"/>
    <property type="match status" value="1"/>
</dbReference>
<reference evidence="5 6" key="1">
    <citation type="submission" date="2017-06" db="EMBL/GenBank/DDBJ databases">
        <title>Genome of Fusarium nygamai isolate CS10214.</title>
        <authorList>
            <person name="Gardiner D.M."/>
            <person name="Obanor F."/>
            <person name="Kazan K."/>
        </authorList>
    </citation>
    <scope>NUCLEOTIDE SEQUENCE [LARGE SCALE GENOMIC DNA]</scope>
    <source>
        <strain evidence="5 6">CS10214</strain>
    </source>
</reference>
<dbReference type="Pfam" id="PF03221">
    <property type="entry name" value="HTH_Tnp_Tc5"/>
    <property type="match status" value="1"/>
</dbReference>
<evidence type="ECO:0000256" key="1">
    <source>
        <dbReference type="ARBA" id="ARBA00004123"/>
    </source>
</evidence>
<dbReference type="STRING" id="42673.A0A2K0VTR7"/>
<dbReference type="Pfam" id="PF03184">
    <property type="entry name" value="DDE_1"/>
    <property type="match status" value="1"/>
</dbReference>
<comment type="caution">
    <text evidence="5">The sequence shown here is derived from an EMBL/GenBank/DDBJ whole genome shotgun (WGS) entry which is preliminary data.</text>
</comment>
<evidence type="ECO:0000259" key="4">
    <source>
        <dbReference type="PROSITE" id="PS51253"/>
    </source>
</evidence>
<accession>A0A2K0VTR7</accession>
<dbReference type="Proteomes" id="UP000236664">
    <property type="component" value="Unassembled WGS sequence"/>
</dbReference>
<keyword evidence="2" id="KW-0238">DNA-binding</keyword>
<comment type="subcellular location">
    <subcellularLocation>
        <location evidence="1">Nucleus</location>
    </subcellularLocation>
</comment>
<dbReference type="Gene3D" id="1.10.10.60">
    <property type="entry name" value="Homeodomain-like"/>
    <property type="match status" value="1"/>
</dbReference>
<dbReference type="Pfam" id="PF05225">
    <property type="entry name" value="HTH_psq"/>
    <property type="match status" value="1"/>
</dbReference>
<proteinExistence type="predicted"/>
<dbReference type="InterPro" id="IPR006600">
    <property type="entry name" value="HTH_CenpB_DNA-bd_dom"/>
</dbReference>
<evidence type="ECO:0000313" key="5">
    <source>
        <dbReference type="EMBL" id="PNP73421.1"/>
    </source>
</evidence>